<evidence type="ECO:0000256" key="1">
    <source>
        <dbReference type="SAM" id="MobiDB-lite"/>
    </source>
</evidence>
<evidence type="ECO:0000313" key="2">
    <source>
        <dbReference type="EMBL" id="CDI85673.1"/>
    </source>
</evidence>
<protein>
    <submittedName>
        <fullName evidence="2">Uncharacterized protein</fullName>
    </submittedName>
</protein>
<gene>
    <name evidence="2" type="ORF">EPH_0059900</name>
</gene>
<keyword evidence="3" id="KW-1185">Reference proteome</keyword>
<feature type="compositionally biased region" description="Basic and acidic residues" evidence="1">
    <location>
        <begin position="65"/>
        <end position="84"/>
    </location>
</feature>
<evidence type="ECO:0000313" key="3">
    <source>
        <dbReference type="Proteomes" id="UP000018201"/>
    </source>
</evidence>
<name>U6H2I0_9EIME</name>
<feature type="region of interest" description="Disordered" evidence="1">
    <location>
        <begin position="61"/>
        <end position="113"/>
    </location>
</feature>
<dbReference type="EMBL" id="HG694122">
    <property type="protein sequence ID" value="CDI85673.1"/>
    <property type="molecule type" value="Genomic_DNA"/>
</dbReference>
<reference evidence="2" key="1">
    <citation type="submission" date="2013-10" db="EMBL/GenBank/DDBJ databases">
        <title>Genomic analysis of the causative agents of coccidiosis in chickens.</title>
        <authorList>
            <person name="Reid A.J."/>
            <person name="Blake D."/>
            <person name="Billington K."/>
            <person name="Browne H."/>
            <person name="Dunn M."/>
            <person name="Hung S."/>
            <person name="Kawahara F."/>
            <person name="Miranda-Saavedra D."/>
            <person name="Mourier T."/>
            <person name="Nagra H."/>
            <person name="Otto T.D."/>
            <person name="Rawlings N."/>
            <person name="Sanchez A."/>
            <person name="Sanders M."/>
            <person name="Subramaniam C."/>
            <person name="Tay Y."/>
            <person name="Dear P."/>
            <person name="Doerig C."/>
            <person name="Gruber A."/>
            <person name="Parkinson J."/>
            <person name="Shirley M."/>
            <person name="Wan K.L."/>
            <person name="Berriman M."/>
            <person name="Tomley F."/>
            <person name="Pain A."/>
        </authorList>
    </citation>
    <scope>NUCLEOTIDE SEQUENCE [LARGE SCALE GENOMIC DNA]</scope>
    <source>
        <strain evidence="2">Houghton</strain>
    </source>
</reference>
<feature type="region of interest" description="Disordered" evidence="1">
    <location>
        <begin position="452"/>
        <end position="487"/>
    </location>
</feature>
<dbReference type="Proteomes" id="UP000018201">
    <property type="component" value="Unassembled WGS sequence"/>
</dbReference>
<dbReference type="VEuPathDB" id="ToxoDB:EPH_0059900"/>
<sequence length="487" mass="54693">MRGRIMSIIGERVPLELLTHRPLSPAQLAEIQVLLSSRSIANFAFTFCHLVHWVAFGQTQPDAPQDSKDDEAHGTKECVERQEADNDPAPNSSTPPNEAIPETEPTTVKEDSWPYEEVIGSNKGQESFKKESPDLMVEEPQSQTLVQPDSPGNILKQELMHLRGAEGSSGSLVGGSFSRVVRRYGVLQHPSEAKPIGEAHGQSSYEEFHAPLNTCRKRLKVLAAAEAAYHDVMDKIKEAVAWALRQHLPKLLRHRALQLELADRINALFSQLFDPEGYFSRQCTQKIESEVKHLQDEVCKQPSFLHLKQESQAVLGELPLKEEDPQHKLLRLQKEQQELLSQLDPKAFDPISNWKCPGTLPRLPQEPQRQSVGPLSTMSSKLHSKVGELLNVVGVQPGMKEDVLQRLTHMPRPQNRKEEFKGLQGKGDLLEDIKACDKAAQQKFHRKLIGTFQQHHGEKQQPHRQRPQQATVSRLKGSGATFTGRLA</sequence>
<proteinExistence type="predicted"/>
<accession>U6H2I0</accession>
<dbReference type="OrthoDB" id="347695at2759"/>
<dbReference type="AlphaFoldDB" id="U6H2I0"/>
<organism evidence="2 3">
    <name type="scientific">Eimeria praecox</name>
    <dbReference type="NCBI Taxonomy" id="51316"/>
    <lineage>
        <taxon>Eukaryota</taxon>
        <taxon>Sar</taxon>
        <taxon>Alveolata</taxon>
        <taxon>Apicomplexa</taxon>
        <taxon>Conoidasida</taxon>
        <taxon>Coccidia</taxon>
        <taxon>Eucoccidiorida</taxon>
        <taxon>Eimeriorina</taxon>
        <taxon>Eimeriidae</taxon>
        <taxon>Eimeria</taxon>
    </lineage>
</organism>
<reference evidence="2" key="2">
    <citation type="submission" date="2013-10" db="EMBL/GenBank/DDBJ databases">
        <authorList>
            <person name="Aslett M."/>
        </authorList>
    </citation>
    <scope>NUCLEOTIDE SEQUENCE [LARGE SCALE GENOMIC DNA]</scope>
    <source>
        <strain evidence="2">Houghton</strain>
    </source>
</reference>